<feature type="transmembrane region" description="Helical" evidence="6">
    <location>
        <begin position="453"/>
        <end position="474"/>
    </location>
</feature>
<keyword evidence="5 6" id="KW-0472">Membrane</keyword>
<feature type="transmembrane region" description="Helical" evidence="6">
    <location>
        <begin position="412"/>
        <end position="433"/>
    </location>
</feature>
<evidence type="ECO:0000256" key="1">
    <source>
        <dbReference type="ARBA" id="ARBA00004141"/>
    </source>
</evidence>
<dbReference type="Proteomes" id="UP000008810">
    <property type="component" value="Chromosome 3"/>
</dbReference>
<dbReference type="OMA" id="TLTMLVC"/>
<evidence type="ECO:0000256" key="2">
    <source>
        <dbReference type="ARBA" id="ARBA00005982"/>
    </source>
</evidence>
<feature type="transmembrane region" description="Helical" evidence="6">
    <location>
        <begin position="189"/>
        <end position="211"/>
    </location>
</feature>
<feature type="transmembrane region" description="Helical" evidence="6">
    <location>
        <begin position="217"/>
        <end position="238"/>
    </location>
</feature>
<dbReference type="EnsemblPlants" id="KQJ97031">
    <property type="protein sequence ID" value="KQJ97031"/>
    <property type="gene ID" value="BRADI_3g28400v3"/>
</dbReference>
<dbReference type="eggNOG" id="KOG1237">
    <property type="taxonomic scope" value="Eukaryota"/>
</dbReference>
<protein>
    <recommendedName>
        <fullName evidence="10">Major facilitator superfamily (MFS) profile domain-containing protein</fullName>
    </recommendedName>
</protein>
<reference evidence="7 8" key="1">
    <citation type="journal article" date="2010" name="Nature">
        <title>Genome sequencing and analysis of the model grass Brachypodium distachyon.</title>
        <authorList>
            <consortium name="International Brachypodium Initiative"/>
        </authorList>
    </citation>
    <scope>NUCLEOTIDE SEQUENCE [LARGE SCALE GENOMIC DNA]</scope>
    <source>
        <strain evidence="7 8">Bd21</strain>
    </source>
</reference>
<evidence type="ECO:0000256" key="6">
    <source>
        <dbReference type="SAM" id="Phobius"/>
    </source>
</evidence>
<evidence type="ECO:0000256" key="3">
    <source>
        <dbReference type="ARBA" id="ARBA00022692"/>
    </source>
</evidence>
<keyword evidence="4 6" id="KW-1133">Transmembrane helix</keyword>
<feature type="transmembrane region" description="Helical" evidence="6">
    <location>
        <begin position="335"/>
        <end position="352"/>
    </location>
</feature>
<gene>
    <name evidence="8" type="primary">LOC100844685</name>
    <name evidence="7" type="ORF">BRADI_3g28400v3</name>
</gene>
<comment type="subcellular location">
    <subcellularLocation>
        <location evidence="1">Membrane</location>
        <topology evidence="1">Multi-pass membrane protein</topology>
    </subcellularLocation>
</comment>
<dbReference type="Pfam" id="PF00854">
    <property type="entry name" value="PTR2"/>
    <property type="match status" value="1"/>
</dbReference>
<keyword evidence="3 6" id="KW-0812">Transmembrane</keyword>
<dbReference type="Gramene" id="KQJ97031">
    <property type="protein sequence ID" value="KQJ97031"/>
    <property type="gene ID" value="BRADI_3g28400v3"/>
</dbReference>
<evidence type="ECO:0000256" key="5">
    <source>
        <dbReference type="ARBA" id="ARBA00023136"/>
    </source>
</evidence>
<dbReference type="HOGENOM" id="CLU_009313_4_1_1"/>
<dbReference type="KEGG" id="bdi:100844685"/>
<sequence>MENGYGEYAKDGSVDLRGNPVLRSKRGGWKACTFIVVYELFERMAYYGISSNLVMYLTNRLHEGTVQASNNVTNWSGTVFLTPLVGAVVADAYLGRYWTFVAGSVIYLMGMILLTLSVTVPALKPPSCSGGSTASSSCPRASALQLGVYFGGLYTIALGHGGTKPNISTIGADQFDEFHPSEKLQKLSFFNWWMFTIFTGILVSSTVLVYLQDNISWGVGYGVPTLGLLVSVAIFLAGTPLYRHKVPQGSPLTTIARVLAAAVWKRRVSLPNDVKDQELHELEPEHYASKRTFRIEATDTMKFLNKAAVPTGTPAPRWTLCTVTQVEETKQIIKLLPLLVAMVLPCTLIAQTNTLFVKQGATLDRRVGKFSVPPASLGVFVTLTLLVCLALYDRVFVPVARRRTGNPRGITLLQRIGTGMLLQVATMAVTAAVESGRLSFARTHPAVHGVLPLTIFILLPQFVLMGASDAFLAVGQMEIFYDQAPESMKSLGTALSLTAYGAGNALSSVILSLVQRVTAARGTPWVTNDLNASRLDCYYALLAVLAALNLSVFVALSGRYTYRTESTETIDVAMDVQGPAAARFRSDSAPTA</sequence>
<keyword evidence="9" id="KW-1185">Reference proteome</keyword>
<evidence type="ECO:0000313" key="8">
    <source>
        <dbReference type="EnsemblPlants" id="KQJ97031"/>
    </source>
</evidence>
<dbReference type="GO" id="GO:0055085">
    <property type="term" value="P:transmembrane transport"/>
    <property type="evidence" value="ECO:0000318"/>
    <property type="project" value="GO_Central"/>
</dbReference>
<feature type="transmembrane region" description="Helical" evidence="6">
    <location>
        <begin position="372"/>
        <end position="392"/>
    </location>
</feature>
<proteinExistence type="inferred from homology"/>
<dbReference type="GO" id="GO:0022857">
    <property type="term" value="F:transmembrane transporter activity"/>
    <property type="evidence" value="ECO:0000318"/>
    <property type="project" value="GO_Central"/>
</dbReference>
<dbReference type="EMBL" id="CM000882">
    <property type="protein sequence ID" value="KQJ97031.1"/>
    <property type="molecule type" value="Genomic_DNA"/>
</dbReference>
<feature type="transmembrane region" description="Helical" evidence="6">
    <location>
        <begin position="495"/>
        <end position="518"/>
    </location>
</feature>
<name>I1I4K5_BRADI</name>
<dbReference type="PANTHER" id="PTHR11654">
    <property type="entry name" value="OLIGOPEPTIDE TRANSPORTER-RELATED"/>
    <property type="match status" value="1"/>
</dbReference>
<dbReference type="FunCoup" id="I1I4K5">
    <property type="interactions" value="915"/>
</dbReference>
<dbReference type="Gene3D" id="1.20.1250.20">
    <property type="entry name" value="MFS general substrate transporter like domains"/>
    <property type="match status" value="1"/>
</dbReference>
<dbReference type="GeneID" id="100844685"/>
<comment type="similarity">
    <text evidence="2">Belongs to the major facilitator superfamily. Proton-dependent oligopeptide transporter (POT/PTR) (TC 2.A.17) family.</text>
</comment>
<evidence type="ECO:0000256" key="4">
    <source>
        <dbReference type="ARBA" id="ARBA00022989"/>
    </source>
</evidence>
<evidence type="ECO:0008006" key="10">
    <source>
        <dbReference type="Google" id="ProtNLM"/>
    </source>
</evidence>
<feature type="transmembrane region" description="Helical" evidence="6">
    <location>
        <begin position="97"/>
        <end position="116"/>
    </location>
</feature>
<accession>I1I4K5</accession>
<reference evidence="7" key="2">
    <citation type="submission" date="2017-06" db="EMBL/GenBank/DDBJ databases">
        <title>WGS assembly of Brachypodium distachyon.</title>
        <authorList>
            <consortium name="The International Brachypodium Initiative"/>
            <person name="Lucas S."/>
            <person name="Harmon-Smith M."/>
            <person name="Lail K."/>
            <person name="Tice H."/>
            <person name="Grimwood J."/>
            <person name="Bruce D."/>
            <person name="Barry K."/>
            <person name="Shu S."/>
            <person name="Lindquist E."/>
            <person name="Wang M."/>
            <person name="Pitluck S."/>
            <person name="Vogel J.P."/>
            <person name="Garvin D.F."/>
            <person name="Mockler T.C."/>
            <person name="Schmutz J."/>
            <person name="Rokhsar D."/>
            <person name="Bevan M.W."/>
        </authorList>
    </citation>
    <scope>NUCLEOTIDE SEQUENCE</scope>
    <source>
        <strain evidence="7">Bd21</strain>
    </source>
</reference>
<dbReference type="InterPro" id="IPR000109">
    <property type="entry name" value="POT_fam"/>
</dbReference>
<feature type="transmembrane region" description="Helical" evidence="6">
    <location>
        <begin position="538"/>
        <end position="556"/>
    </location>
</feature>
<dbReference type="AlphaFoldDB" id="I1I4K5"/>
<organism evidence="7">
    <name type="scientific">Brachypodium distachyon</name>
    <name type="common">Purple false brome</name>
    <name type="synonym">Trachynia distachya</name>
    <dbReference type="NCBI Taxonomy" id="15368"/>
    <lineage>
        <taxon>Eukaryota</taxon>
        <taxon>Viridiplantae</taxon>
        <taxon>Streptophyta</taxon>
        <taxon>Embryophyta</taxon>
        <taxon>Tracheophyta</taxon>
        <taxon>Spermatophyta</taxon>
        <taxon>Magnoliopsida</taxon>
        <taxon>Liliopsida</taxon>
        <taxon>Poales</taxon>
        <taxon>Poaceae</taxon>
        <taxon>BOP clade</taxon>
        <taxon>Pooideae</taxon>
        <taxon>Stipodae</taxon>
        <taxon>Brachypodieae</taxon>
        <taxon>Brachypodium</taxon>
    </lineage>
</organism>
<evidence type="ECO:0000313" key="7">
    <source>
        <dbReference type="EMBL" id="KQJ97031.1"/>
    </source>
</evidence>
<reference evidence="8" key="3">
    <citation type="submission" date="2018-08" db="UniProtKB">
        <authorList>
            <consortium name="EnsemblPlants"/>
        </authorList>
    </citation>
    <scope>IDENTIFICATION</scope>
    <source>
        <strain evidence="8">cv. Bd21</strain>
    </source>
</reference>
<dbReference type="SUPFAM" id="SSF103473">
    <property type="entry name" value="MFS general substrate transporter"/>
    <property type="match status" value="1"/>
</dbReference>
<dbReference type="InterPro" id="IPR036259">
    <property type="entry name" value="MFS_trans_sf"/>
</dbReference>
<dbReference type="RefSeq" id="XP_003571861.1">
    <property type="nucleotide sequence ID" value="XM_003571813.4"/>
</dbReference>
<dbReference type="GO" id="GO:0016020">
    <property type="term" value="C:membrane"/>
    <property type="evidence" value="ECO:0000318"/>
    <property type="project" value="GO_Central"/>
</dbReference>
<evidence type="ECO:0000313" key="9">
    <source>
        <dbReference type="Proteomes" id="UP000008810"/>
    </source>
</evidence>
<dbReference type="OrthoDB" id="8904098at2759"/>